<dbReference type="PROSITE" id="PS00514">
    <property type="entry name" value="FIBRINOGEN_C_1"/>
    <property type="match status" value="1"/>
</dbReference>
<dbReference type="InterPro" id="IPR020837">
    <property type="entry name" value="Fibrinogen_CS"/>
</dbReference>
<organism evidence="3 4">
    <name type="scientific">Aedes albopictus</name>
    <name type="common">Asian tiger mosquito</name>
    <name type="synonym">Stegomyia albopicta</name>
    <dbReference type="NCBI Taxonomy" id="7160"/>
    <lineage>
        <taxon>Eukaryota</taxon>
        <taxon>Metazoa</taxon>
        <taxon>Ecdysozoa</taxon>
        <taxon>Arthropoda</taxon>
        <taxon>Hexapoda</taxon>
        <taxon>Insecta</taxon>
        <taxon>Pterygota</taxon>
        <taxon>Neoptera</taxon>
        <taxon>Endopterygota</taxon>
        <taxon>Diptera</taxon>
        <taxon>Nematocera</taxon>
        <taxon>Culicoidea</taxon>
        <taxon>Culicidae</taxon>
        <taxon>Culicinae</taxon>
        <taxon>Aedini</taxon>
        <taxon>Aedes</taxon>
        <taxon>Stegomyia</taxon>
    </lineage>
</organism>
<keyword evidence="4" id="KW-1185">Reference proteome</keyword>
<evidence type="ECO:0000256" key="1">
    <source>
        <dbReference type="ARBA" id="ARBA00023157"/>
    </source>
</evidence>
<protein>
    <recommendedName>
        <fullName evidence="2">Fibrinogen C-terminal domain-containing protein</fullName>
    </recommendedName>
</protein>
<evidence type="ECO:0000313" key="3">
    <source>
        <dbReference type="EnsemblMetazoa" id="AALFPA23_025236.P37614"/>
    </source>
</evidence>
<dbReference type="GeneID" id="109419319"/>
<evidence type="ECO:0000313" key="4">
    <source>
        <dbReference type="Proteomes" id="UP000069940"/>
    </source>
</evidence>
<proteinExistence type="predicted"/>
<evidence type="ECO:0000259" key="2">
    <source>
        <dbReference type="PROSITE" id="PS51406"/>
    </source>
</evidence>
<keyword evidence="1" id="KW-1015">Disulfide bond</keyword>
<sequence>MLLQQPAAEKFHYCLISWCVPVGIGHPREMELSRLLVLVVIQAVALWTRSDAEGNGTVSAAGFGYELTVTGLDAVNYNMQKEHLRSKEYNQVLMAEIEDLRKRVTSTEALVMKQVTAINSVEVQLKRLLKNAEIMDEVPTIKNALEMLSFNVSRILSDTGKIHRVQQTLATTEMLNDFILQHIGGQQKSKSSSRAFTMETEQLPQSCADVGALRSGVQRIHPQPGFKDSFEVYCDQDYLEGGWTVIQNRFDGSVNFYRGWNEYEHGFGNLHDGEFWLGLSKIHELTYSKKHELHIVMEDFDGKTVVAKYSHLQVGGPEEKYALNSLGTYSGDAGDSLSYAVSMKFSTLDSDNDKHAPDNCAVTYKSGWWMTACHESNLNGLYLKGERKEFATMMCWKAFRGYNYGLKRSRMMIRPAE</sequence>
<reference evidence="3" key="2">
    <citation type="submission" date="2025-05" db="UniProtKB">
        <authorList>
            <consortium name="EnsemblMetazoa"/>
        </authorList>
    </citation>
    <scope>IDENTIFICATION</scope>
    <source>
        <strain evidence="3">Foshan</strain>
    </source>
</reference>
<dbReference type="SMART" id="SM00186">
    <property type="entry name" value="FBG"/>
    <property type="match status" value="1"/>
</dbReference>
<dbReference type="Pfam" id="PF00147">
    <property type="entry name" value="Fibrinogen_C"/>
    <property type="match status" value="1"/>
</dbReference>
<accession>A0ABM2A7K7</accession>
<dbReference type="EnsemblMetazoa" id="AALFPA23_025236.R37614">
    <property type="protein sequence ID" value="AALFPA23_025236.P37614"/>
    <property type="gene ID" value="AALFPA23_025236"/>
</dbReference>
<feature type="domain" description="Fibrinogen C-terminal" evidence="2">
    <location>
        <begin position="198"/>
        <end position="417"/>
    </location>
</feature>
<dbReference type="InterPro" id="IPR050373">
    <property type="entry name" value="Fibrinogen_C-term_domain"/>
</dbReference>
<reference evidence="4" key="1">
    <citation type="journal article" date="2015" name="Proc. Natl. Acad. Sci. U.S.A.">
        <title>Genome sequence of the Asian Tiger mosquito, Aedes albopictus, reveals insights into its biology, genetics, and evolution.</title>
        <authorList>
            <person name="Chen X.G."/>
            <person name="Jiang X."/>
            <person name="Gu J."/>
            <person name="Xu M."/>
            <person name="Wu Y."/>
            <person name="Deng Y."/>
            <person name="Zhang C."/>
            <person name="Bonizzoni M."/>
            <person name="Dermauw W."/>
            <person name="Vontas J."/>
            <person name="Armbruster P."/>
            <person name="Huang X."/>
            <person name="Yang Y."/>
            <person name="Zhang H."/>
            <person name="He W."/>
            <person name="Peng H."/>
            <person name="Liu Y."/>
            <person name="Wu K."/>
            <person name="Chen J."/>
            <person name="Lirakis M."/>
            <person name="Topalis P."/>
            <person name="Van Leeuwen T."/>
            <person name="Hall A.B."/>
            <person name="Jiang X."/>
            <person name="Thorpe C."/>
            <person name="Mueller R.L."/>
            <person name="Sun C."/>
            <person name="Waterhouse R.M."/>
            <person name="Yan G."/>
            <person name="Tu Z.J."/>
            <person name="Fang X."/>
            <person name="James A.A."/>
        </authorList>
    </citation>
    <scope>NUCLEOTIDE SEQUENCE [LARGE SCALE GENOMIC DNA]</scope>
    <source>
        <strain evidence="4">Foshan</strain>
    </source>
</reference>
<dbReference type="InterPro" id="IPR036056">
    <property type="entry name" value="Fibrinogen-like_C"/>
</dbReference>
<dbReference type="CDD" id="cd00087">
    <property type="entry name" value="FReD"/>
    <property type="match status" value="1"/>
</dbReference>
<dbReference type="Proteomes" id="UP000069940">
    <property type="component" value="Unassembled WGS sequence"/>
</dbReference>
<dbReference type="Gene3D" id="3.90.215.10">
    <property type="entry name" value="Gamma Fibrinogen, chain A, domain 1"/>
    <property type="match status" value="1"/>
</dbReference>
<dbReference type="PROSITE" id="PS51406">
    <property type="entry name" value="FIBRINOGEN_C_2"/>
    <property type="match status" value="1"/>
</dbReference>
<dbReference type="InterPro" id="IPR014716">
    <property type="entry name" value="Fibrinogen_a/b/g_C_1"/>
</dbReference>
<dbReference type="InterPro" id="IPR002181">
    <property type="entry name" value="Fibrinogen_a/b/g_C_dom"/>
</dbReference>
<dbReference type="SUPFAM" id="SSF56496">
    <property type="entry name" value="Fibrinogen C-terminal domain-like"/>
    <property type="match status" value="1"/>
</dbReference>
<dbReference type="PANTHER" id="PTHR19143">
    <property type="entry name" value="FIBRINOGEN/TENASCIN/ANGIOPOEITIN"/>
    <property type="match status" value="1"/>
</dbReference>
<name>A0ABM2A7K7_AEDAL</name>
<dbReference type="RefSeq" id="XP_062710857.1">
    <property type="nucleotide sequence ID" value="XM_062854873.1"/>
</dbReference>